<evidence type="ECO:0000313" key="18">
    <source>
        <dbReference type="EMBL" id="RJF37218.1"/>
    </source>
</evidence>
<feature type="domain" description="Tetrapyrrole biosynthesis glutamyl-tRNA reductase dimerisation" evidence="15">
    <location>
        <begin position="321"/>
        <end position="412"/>
    </location>
</feature>
<name>A0A3A3F4W5_9GAMM</name>
<evidence type="ECO:0000256" key="5">
    <source>
        <dbReference type="ARBA" id="ARBA00023002"/>
    </source>
</evidence>
<feature type="binding site" evidence="9 11">
    <location>
        <position position="110"/>
    </location>
    <ligand>
        <name>substrate</name>
    </ligand>
</feature>
<sequence>MVHMTIVALGINHKTASVELREKVAFSPEQMSEALQQLSGHAHFNEAVIVSTCNRTEIYCSLAERNSQTLLHWLASFHGLDEQELSNNTYYHEGNEAINHLMRVSCGLDSLVLGEPQILGQIKQAYHNAKTHDAIGVTFDRLFQKTFSVAKQVRTETDIGASAVSVAYAAVNLAKHIYGKLDKTNVLLIGAGETIELVAKHLYQNNPQKITVANRTIERAKTLASDVNADVIALAQLPERLHDADIVISSTASTLPIIGKGVVEQALKKRRHKPMLFIDIAVPRDIESQVGELDAAYLYSVDDLQAIVSENIAAREQAAEQAQAIIRSRTDEFAMWLRSLDSVDLIRHYRNDVQDIKSELVEKALGQLQAGKEAEKVILELANKLTNRLMHAPTRAIQDAAKKGEAAELSQLKKMLGIDQE</sequence>
<keyword evidence="4 9" id="KW-0521">NADP</keyword>
<keyword evidence="5 9" id="KW-0560">Oxidoreductase</keyword>
<accession>A0A3A3F4W5</accession>
<evidence type="ECO:0000256" key="10">
    <source>
        <dbReference type="PIRSR" id="PIRSR000445-1"/>
    </source>
</evidence>
<dbReference type="InterPro" id="IPR036291">
    <property type="entry name" value="NAD(P)-bd_dom_sf"/>
</dbReference>
<dbReference type="EC" id="1.2.1.70" evidence="3 9"/>
<evidence type="ECO:0000256" key="11">
    <source>
        <dbReference type="PIRSR" id="PIRSR000445-2"/>
    </source>
</evidence>
<evidence type="ECO:0000256" key="4">
    <source>
        <dbReference type="ARBA" id="ARBA00022857"/>
    </source>
</evidence>
<dbReference type="SUPFAM" id="SSF51735">
    <property type="entry name" value="NAD(P)-binding Rossmann-fold domains"/>
    <property type="match status" value="1"/>
</dbReference>
<evidence type="ECO:0000259" key="16">
    <source>
        <dbReference type="Pfam" id="PF01488"/>
    </source>
</evidence>
<dbReference type="Pfam" id="PF00745">
    <property type="entry name" value="GlutR_dimer"/>
    <property type="match status" value="1"/>
</dbReference>
<keyword evidence="6 9" id="KW-0627">Porphyrin biosynthesis</keyword>
<dbReference type="Pfam" id="PF05201">
    <property type="entry name" value="GlutR_N"/>
    <property type="match status" value="1"/>
</dbReference>
<dbReference type="AlphaFoldDB" id="A0A3A3F4W5"/>
<dbReference type="Pfam" id="PF01488">
    <property type="entry name" value="Shikimate_DH"/>
    <property type="match status" value="1"/>
</dbReference>
<dbReference type="InterPro" id="IPR006151">
    <property type="entry name" value="Shikm_DH/Glu-tRNA_Rdtase"/>
</dbReference>
<evidence type="ECO:0000313" key="19">
    <source>
        <dbReference type="Proteomes" id="UP000265938"/>
    </source>
</evidence>
<evidence type="ECO:0000256" key="8">
    <source>
        <dbReference type="ARBA" id="ARBA00068659"/>
    </source>
</evidence>
<feature type="binding site" evidence="9 11">
    <location>
        <begin position="115"/>
        <end position="117"/>
    </location>
    <ligand>
        <name>substrate</name>
    </ligand>
</feature>
<feature type="binding site" evidence="9 11">
    <location>
        <begin position="52"/>
        <end position="55"/>
    </location>
    <ligand>
        <name>substrate</name>
    </ligand>
</feature>
<dbReference type="PROSITE" id="PS00747">
    <property type="entry name" value="GLUTR"/>
    <property type="match status" value="1"/>
</dbReference>
<dbReference type="GO" id="GO:0008883">
    <property type="term" value="F:glutamyl-tRNA reductase activity"/>
    <property type="evidence" value="ECO:0007669"/>
    <property type="project" value="UniProtKB-UniRule"/>
</dbReference>
<dbReference type="PANTHER" id="PTHR43013">
    <property type="entry name" value="GLUTAMYL-TRNA REDUCTASE"/>
    <property type="match status" value="1"/>
</dbReference>
<protein>
    <recommendedName>
        <fullName evidence="8 9">Glutamyl-tRNA reductase</fullName>
        <shortName evidence="9">GluTR</shortName>
        <ecNumber evidence="3 9">1.2.1.70</ecNumber>
    </recommendedName>
</protein>
<dbReference type="InterPro" id="IPR018214">
    <property type="entry name" value="GluRdtase_CS"/>
</dbReference>
<evidence type="ECO:0000256" key="6">
    <source>
        <dbReference type="ARBA" id="ARBA00023244"/>
    </source>
</evidence>
<dbReference type="CDD" id="cd05213">
    <property type="entry name" value="NAD_bind_Glutamyl_tRNA_reduct"/>
    <property type="match status" value="1"/>
</dbReference>
<comment type="caution">
    <text evidence="18">The sequence shown here is derived from an EMBL/GenBank/DDBJ whole genome shotgun (WGS) entry which is preliminary data.</text>
</comment>
<organism evidence="18 19">
    <name type="scientific">Pseudoalteromonas gelatinilytica</name>
    <dbReference type="NCBI Taxonomy" id="1703256"/>
    <lineage>
        <taxon>Bacteria</taxon>
        <taxon>Pseudomonadati</taxon>
        <taxon>Pseudomonadota</taxon>
        <taxon>Gammaproteobacteria</taxon>
        <taxon>Alteromonadales</taxon>
        <taxon>Pseudoalteromonadaceae</taxon>
        <taxon>Pseudoalteromonas</taxon>
    </lineage>
</organism>
<evidence type="ECO:0000256" key="7">
    <source>
        <dbReference type="ARBA" id="ARBA00047464"/>
    </source>
</evidence>
<evidence type="ECO:0000256" key="3">
    <source>
        <dbReference type="ARBA" id="ARBA00012970"/>
    </source>
</evidence>
<evidence type="ECO:0000256" key="14">
    <source>
        <dbReference type="RuleBase" id="RU000584"/>
    </source>
</evidence>
<proteinExistence type="inferred from homology"/>
<feature type="active site" description="Nucleophile" evidence="9 10">
    <location>
        <position position="53"/>
    </location>
</feature>
<comment type="pathway">
    <text evidence="1 9 14">Porphyrin-containing compound metabolism; protoporphyrin-IX biosynthesis; 5-aminolevulinate from L-glutamyl-tRNA(Glu): step 1/2.</text>
</comment>
<comment type="similarity">
    <text evidence="2 9 14">Belongs to the glutamyl-tRNA reductase family.</text>
</comment>
<comment type="miscellaneous">
    <text evidence="9">During catalysis, the active site Cys acts as a nucleophile attacking the alpha-carbonyl group of tRNA-bound glutamate with the formation of a thioester intermediate between enzyme and glutamate, and the concomitant release of tRNA(Glu). The thioester intermediate is finally reduced by direct hydride transfer from NADPH, to form the product GSA.</text>
</comment>
<feature type="site" description="Important for activity" evidence="9 13">
    <location>
        <position position="100"/>
    </location>
</feature>
<dbReference type="PANTHER" id="PTHR43013:SF1">
    <property type="entry name" value="GLUTAMYL-TRNA REDUCTASE"/>
    <property type="match status" value="1"/>
</dbReference>
<evidence type="ECO:0000256" key="12">
    <source>
        <dbReference type="PIRSR" id="PIRSR000445-3"/>
    </source>
</evidence>
<comment type="domain">
    <text evidence="9">Possesses an unusual extended V-shaped dimeric structure with each monomer consisting of three distinct domains arranged along a curved 'spinal' alpha-helix. The N-terminal catalytic domain specifically recognizes the glutamate moiety of the substrate. The second domain is the NADPH-binding domain, and the third C-terminal domain is responsible for dimerization.</text>
</comment>
<dbReference type="GO" id="GO:0019353">
    <property type="term" value="P:protoporphyrinogen IX biosynthetic process from glutamate"/>
    <property type="evidence" value="ECO:0007669"/>
    <property type="project" value="TreeGrafter"/>
</dbReference>
<feature type="binding site" evidence="9 12">
    <location>
        <begin position="190"/>
        <end position="195"/>
    </location>
    <ligand>
        <name>NADP(+)</name>
        <dbReference type="ChEBI" id="CHEBI:58349"/>
    </ligand>
</feature>
<dbReference type="InterPro" id="IPR015895">
    <property type="entry name" value="4pyrrol_synth_GluRdtase_N"/>
</dbReference>
<comment type="catalytic activity">
    <reaction evidence="7 9 14">
        <text>(S)-4-amino-5-oxopentanoate + tRNA(Glu) + NADP(+) = L-glutamyl-tRNA(Glu) + NADPH + H(+)</text>
        <dbReference type="Rhea" id="RHEA:12344"/>
        <dbReference type="Rhea" id="RHEA-COMP:9663"/>
        <dbReference type="Rhea" id="RHEA-COMP:9680"/>
        <dbReference type="ChEBI" id="CHEBI:15378"/>
        <dbReference type="ChEBI" id="CHEBI:57501"/>
        <dbReference type="ChEBI" id="CHEBI:57783"/>
        <dbReference type="ChEBI" id="CHEBI:58349"/>
        <dbReference type="ChEBI" id="CHEBI:78442"/>
        <dbReference type="ChEBI" id="CHEBI:78520"/>
        <dbReference type="EC" id="1.2.1.70"/>
    </reaction>
</comment>
<dbReference type="InterPro" id="IPR036343">
    <property type="entry name" value="GluRdtase_N_sf"/>
</dbReference>
<dbReference type="Proteomes" id="UP000265938">
    <property type="component" value="Unassembled WGS sequence"/>
</dbReference>
<dbReference type="UniPathway" id="UPA00251">
    <property type="reaction ID" value="UER00316"/>
</dbReference>
<dbReference type="NCBIfam" id="TIGR01035">
    <property type="entry name" value="hemA"/>
    <property type="match status" value="1"/>
</dbReference>
<gene>
    <name evidence="9" type="primary">hemA</name>
    <name evidence="18" type="ORF">D4741_03790</name>
</gene>
<dbReference type="EMBL" id="QYSE01000001">
    <property type="protein sequence ID" value="RJF37218.1"/>
    <property type="molecule type" value="Genomic_DNA"/>
</dbReference>
<evidence type="ECO:0000259" key="15">
    <source>
        <dbReference type="Pfam" id="PF00745"/>
    </source>
</evidence>
<dbReference type="FunFam" id="3.30.460.30:FF:000001">
    <property type="entry name" value="Glutamyl-tRNA reductase"/>
    <property type="match status" value="1"/>
</dbReference>
<evidence type="ECO:0000256" key="9">
    <source>
        <dbReference type="HAMAP-Rule" id="MF_00087"/>
    </source>
</evidence>
<evidence type="ECO:0000259" key="17">
    <source>
        <dbReference type="Pfam" id="PF05201"/>
    </source>
</evidence>
<dbReference type="GO" id="GO:0050661">
    <property type="term" value="F:NADP binding"/>
    <property type="evidence" value="ECO:0007669"/>
    <property type="project" value="InterPro"/>
</dbReference>
<dbReference type="Gene3D" id="3.40.50.720">
    <property type="entry name" value="NAD(P)-binding Rossmann-like Domain"/>
    <property type="match status" value="1"/>
</dbReference>
<evidence type="ECO:0000256" key="1">
    <source>
        <dbReference type="ARBA" id="ARBA00005059"/>
    </source>
</evidence>
<dbReference type="PIRSF" id="PIRSF000445">
    <property type="entry name" value="4pyrrol_synth_GluRdtase"/>
    <property type="match status" value="1"/>
</dbReference>
<reference evidence="18 19" key="1">
    <citation type="submission" date="2018-09" db="EMBL/GenBank/DDBJ databases">
        <title>Identification of marine bacteria producing industrial enzymes.</title>
        <authorList>
            <person name="Cheng T.H."/>
            <person name="Saidin J."/>
            <person name="Muhd D.D."/>
            <person name="Isa M.N.M."/>
            <person name="Bakar M.F.A."/>
            <person name="Ismail N."/>
        </authorList>
    </citation>
    <scope>NUCLEOTIDE SEQUENCE [LARGE SCALE GENOMIC DNA]</scope>
    <source>
        <strain evidence="18 19">MNAD 1.6</strain>
    </source>
</reference>
<feature type="domain" description="Glutamyl-tRNA reductase N-terminal" evidence="17">
    <location>
        <begin position="9"/>
        <end position="157"/>
    </location>
</feature>
<comment type="function">
    <text evidence="9">Catalyzes the NADPH-dependent reduction of glutamyl-tRNA(Glu) to glutamate 1-semialdehyde (GSA).</text>
</comment>
<feature type="binding site" evidence="9 11">
    <location>
        <position position="121"/>
    </location>
    <ligand>
        <name>substrate</name>
    </ligand>
</feature>
<dbReference type="SUPFAM" id="SSF69075">
    <property type="entry name" value="Glutamyl tRNA-reductase dimerization domain"/>
    <property type="match status" value="1"/>
</dbReference>
<dbReference type="Gene3D" id="3.30.460.30">
    <property type="entry name" value="Glutamyl-tRNA reductase, N-terminal domain"/>
    <property type="match status" value="1"/>
</dbReference>
<evidence type="ECO:0000256" key="13">
    <source>
        <dbReference type="PIRSR" id="PIRSR000445-4"/>
    </source>
</evidence>
<evidence type="ECO:0000256" key="2">
    <source>
        <dbReference type="ARBA" id="ARBA00005916"/>
    </source>
</evidence>
<feature type="domain" description="Quinate/shikimate 5-dehydrogenase/glutamyl-tRNA reductase" evidence="16">
    <location>
        <begin position="173"/>
        <end position="307"/>
    </location>
</feature>
<dbReference type="FunFam" id="3.40.50.720:FF:000031">
    <property type="entry name" value="Glutamyl-tRNA reductase"/>
    <property type="match status" value="1"/>
</dbReference>
<dbReference type="InterPro" id="IPR000343">
    <property type="entry name" value="4pyrrol_synth_GluRdtase"/>
</dbReference>
<dbReference type="InterPro" id="IPR015896">
    <property type="entry name" value="4pyrrol_synth_GluRdtase_dimer"/>
</dbReference>
<comment type="subunit">
    <text evidence="9">Homodimer.</text>
</comment>
<dbReference type="InterPro" id="IPR036453">
    <property type="entry name" value="GluRdtase_dimer_dom_sf"/>
</dbReference>
<dbReference type="SUPFAM" id="SSF69742">
    <property type="entry name" value="Glutamyl tRNA-reductase catalytic, N-terminal domain"/>
    <property type="match status" value="1"/>
</dbReference>
<dbReference type="HAMAP" id="MF_00087">
    <property type="entry name" value="Glu_tRNA_reductase"/>
    <property type="match status" value="1"/>
</dbReference>